<keyword evidence="1" id="KW-0175">Coiled coil</keyword>
<feature type="region of interest" description="Disordered" evidence="2">
    <location>
        <begin position="1"/>
        <end position="37"/>
    </location>
</feature>
<feature type="compositionally biased region" description="Basic and acidic residues" evidence="2">
    <location>
        <begin position="346"/>
        <end position="362"/>
    </location>
</feature>
<dbReference type="PANTHER" id="PTHR11505">
    <property type="entry name" value="L1 TRANSPOSABLE ELEMENT-RELATED"/>
    <property type="match status" value="1"/>
</dbReference>
<name>A0AAV7LFP0_PLEWA</name>
<dbReference type="Gene3D" id="1.20.5.340">
    <property type="match status" value="1"/>
</dbReference>
<sequence>MFEPDIVEGSAQSAVRAADQHFQDGSTGATSSSSPTSVLLDNLPPAHSTISSQYKGKSLVKLAYPLFSNLTSNAKEPPKATAGGSSKEGGPERTILPEEEIVTNITVPPSNAAVVVSSGLRISNPTSENLATNTMPSTSSSLENPFITVNTEGTTNITAKMEVLMGQILVELQATKVSQEETRRETKDQLNQLNTHLTLLSTRVSQVEQRVSDLEDSKNQVETTTSRVQSEVEDLQIKLDKMENRSRRSNLRFVGVPEEMEAGSSVIKVVSALGDGTAPKAEPRRKQKRLAPEAPTQSNSEKRRRIETHRNRRRRTPEETRWVAAGGRWQPRPHGLGSRLLVHGTSHGEKSREGLWDSHPPETLKITPAA</sequence>
<keyword evidence="4" id="KW-1185">Reference proteome</keyword>
<evidence type="ECO:0000256" key="1">
    <source>
        <dbReference type="SAM" id="Coils"/>
    </source>
</evidence>
<dbReference type="EMBL" id="JANPWB010000015">
    <property type="protein sequence ID" value="KAJ1089948.1"/>
    <property type="molecule type" value="Genomic_DNA"/>
</dbReference>
<evidence type="ECO:0000313" key="4">
    <source>
        <dbReference type="Proteomes" id="UP001066276"/>
    </source>
</evidence>
<organism evidence="3 4">
    <name type="scientific">Pleurodeles waltl</name>
    <name type="common">Iberian ribbed newt</name>
    <dbReference type="NCBI Taxonomy" id="8319"/>
    <lineage>
        <taxon>Eukaryota</taxon>
        <taxon>Metazoa</taxon>
        <taxon>Chordata</taxon>
        <taxon>Craniata</taxon>
        <taxon>Vertebrata</taxon>
        <taxon>Euteleostomi</taxon>
        <taxon>Amphibia</taxon>
        <taxon>Batrachia</taxon>
        <taxon>Caudata</taxon>
        <taxon>Salamandroidea</taxon>
        <taxon>Salamandridae</taxon>
        <taxon>Pleurodelinae</taxon>
        <taxon>Pleurodeles</taxon>
    </lineage>
</organism>
<feature type="compositionally biased region" description="Basic residues" evidence="2">
    <location>
        <begin position="302"/>
        <end position="315"/>
    </location>
</feature>
<dbReference type="Proteomes" id="UP001066276">
    <property type="component" value="Chromosome 11"/>
</dbReference>
<evidence type="ECO:0000256" key="2">
    <source>
        <dbReference type="SAM" id="MobiDB-lite"/>
    </source>
</evidence>
<protein>
    <submittedName>
        <fullName evidence="3">Uncharacterized protein</fullName>
    </submittedName>
</protein>
<accession>A0AAV7LFP0</accession>
<proteinExistence type="predicted"/>
<dbReference type="AlphaFoldDB" id="A0AAV7LFP0"/>
<feature type="compositionally biased region" description="Low complexity" evidence="2">
    <location>
        <begin position="25"/>
        <end position="37"/>
    </location>
</feature>
<feature type="region of interest" description="Disordered" evidence="2">
    <location>
        <begin position="71"/>
        <end position="92"/>
    </location>
</feature>
<feature type="region of interest" description="Disordered" evidence="2">
    <location>
        <begin position="274"/>
        <end position="370"/>
    </location>
</feature>
<reference evidence="3" key="1">
    <citation type="journal article" date="2022" name="bioRxiv">
        <title>Sequencing and chromosome-scale assembly of the giantPleurodeles waltlgenome.</title>
        <authorList>
            <person name="Brown T."/>
            <person name="Elewa A."/>
            <person name="Iarovenko S."/>
            <person name="Subramanian E."/>
            <person name="Araus A.J."/>
            <person name="Petzold A."/>
            <person name="Susuki M."/>
            <person name="Suzuki K.-i.T."/>
            <person name="Hayashi T."/>
            <person name="Toyoda A."/>
            <person name="Oliveira C."/>
            <person name="Osipova E."/>
            <person name="Leigh N.D."/>
            <person name="Simon A."/>
            <person name="Yun M.H."/>
        </authorList>
    </citation>
    <scope>NUCLEOTIDE SEQUENCE</scope>
    <source>
        <strain evidence="3">20211129_DDA</strain>
        <tissue evidence="3">Liver</tissue>
    </source>
</reference>
<comment type="caution">
    <text evidence="3">The sequence shown here is derived from an EMBL/GenBank/DDBJ whole genome shotgun (WGS) entry which is preliminary data.</text>
</comment>
<feature type="coiled-coil region" evidence="1">
    <location>
        <begin position="169"/>
        <end position="252"/>
    </location>
</feature>
<gene>
    <name evidence="3" type="ORF">NDU88_003088</name>
</gene>
<evidence type="ECO:0000313" key="3">
    <source>
        <dbReference type="EMBL" id="KAJ1089948.1"/>
    </source>
</evidence>
<dbReference type="InterPro" id="IPR004244">
    <property type="entry name" value="Transposase_22"/>
</dbReference>